<dbReference type="EMBL" id="JAUSUT010000001">
    <property type="protein sequence ID" value="MDQ0376634.1"/>
    <property type="molecule type" value="Genomic_DNA"/>
</dbReference>
<protein>
    <submittedName>
        <fullName evidence="3">Transcriptional regulator with XRE-family HTH domain</fullName>
    </submittedName>
</protein>
<dbReference type="InterPro" id="IPR010982">
    <property type="entry name" value="Lambda_DNA-bd_dom_sf"/>
</dbReference>
<accession>A0ABU0EMY0</accession>
<comment type="caution">
    <text evidence="3">The sequence shown here is derived from an EMBL/GenBank/DDBJ whole genome shotgun (WGS) entry which is preliminary data.</text>
</comment>
<evidence type="ECO:0000259" key="2">
    <source>
        <dbReference type="Pfam" id="PF01381"/>
    </source>
</evidence>
<feature type="region of interest" description="Disordered" evidence="1">
    <location>
        <begin position="71"/>
        <end position="126"/>
    </location>
</feature>
<dbReference type="Proteomes" id="UP001229651">
    <property type="component" value="Unassembled WGS sequence"/>
</dbReference>
<reference evidence="3 4" key="1">
    <citation type="submission" date="2023-07" db="EMBL/GenBank/DDBJ databases">
        <title>Sequencing the genomes of 1000 actinobacteria strains.</title>
        <authorList>
            <person name="Klenk H.-P."/>
        </authorList>
    </citation>
    <scope>NUCLEOTIDE SEQUENCE [LARGE SCALE GENOMIC DNA]</scope>
    <source>
        <strain evidence="3 4">DSM 45805</strain>
    </source>
</reference>
<evidence type="ECO:0000313" key="3">
    <source>
        <dbReference type="EMBL" id="MDQ0376634.1"/>
    </source>
</evidence>
<dbReference type="RefSeq" id="WP_306988573.1">
    <property type="nucleotide sequence ID" value="NZ_JAUSUT010000001.1"/>
</dbReference>
<proteinExistence type="predicted"/>
<feature type="domain" description="HTH cro/C1-type" evidence="2">
    <location>
        <begin position="18"/>
        <end position="62"/>
    </location>
</feature>
<dbReference type="Gene3D" id="1.10.260.40">
    <property type="entry name" value="lambda repressor-like DNA-binding domains"/>
    <property type="match status" value="1"/>
</dbReference>
<feature type="compositionally biased region" description="Low complexity" evidence="1">
    <location>
        <begin position="95"/>
        <end position="118"/>
    </location>
</feature>
<dbReference type="SUPFAM" id="SSF47413">
    <property type="entry name" value="lambda repressor-like DNA-binding domains"/>
    <property type="match status" value="1"/>
</dbReference>
<organism evidence="3 4">
    <name type="scientific">Amycolatopsis thermophila</name>
    <dbReference type="NCBI Taxonomy" id="206084"/>
    <lineage>
        <taxon>Bacteria</taxon>
        <taxon>Bacillati</taxon>
        <taxon>Actinomycetota</taxon>
        <taxon>Actinomycetes</taxon>
        <taxon>Pseudonocardiales</taxon>
        <taxon>Pseudonocardiaceae</taxon>
        <taxon>Amycolatopsis</taxon>
    </lineage>
</organism>
<dbReference type="Pfam" id="PF01381">
    <property type="entry name" value="HTH_3"/>
    <property type="match status" value="1"/>
</dbReference>
<sequence length="169" mass="18956">MGDNTTLNWQNLDDELDRRRNELNMTWGDVADKAGLSETMLRKVRRGQSTRPTPRTKAAIEKAVSWETGSFDAVLRNEPPTPKGDTPGARGTHLAAVPTARSATATSASEPAATATPAQDVPEDAERELFDRWRSRVGERFSHDWFWELVEDFTTVRKMAIQGSRTDRK</sequence>
<feature type="region of interest" description="Disordered" evidence="1">
    <location>
        <begin position="38"/>
        <end position="58"/>
    </location>
</feature>
<gene>
    <name evidence="3" type="ORF">FB470_000628</name>
</gene>
<dbReference type="InterPro" id="IPR001387">
    <property type="entry name" value="Cro/C1-type_HTH"/>
</dbReference>
<name>A0ABU0EMY0_9PSEU</name>
<evidence type="ECO:0000256" key="1">
    <source>
        <dbReference type="SAM" id="MobiDB-lite"/>
    </source>
</evidence>
<keyword evidence="4" id="KW-1185">Reference proteome</keyword>
<dbReference type="CDD" id="cd00093">
    <property type="entry name" value="HTH_XRE"/>
    <property type="match status" value="1"/>
</dbReference>
<evidence type="ECO:0000313" key="4">
    <source>
        <dbReference type="Proteomes" id="UP001229651"/>
    </source>
</evidence>